<sequence>MFFDIEKQEQWLNKQLHKGYRCTHISGLGIYTFEETDKRYVMRMDYQDYLSKQKFKDYKGLYEDFGWVYIAGSRLGGHYWQKEDDNQNEIFSDRQSRSNYYKRLMNYSAGFGLMLLFISYLIFNDSGLYLADGLWSMEGTLFWKAFLFETPFVLLRSIPFLMAVFFGCSFYKAFRKYSTLREG</sequence>
<organism evidence="2 3">
    <name type="scientific">Terribacillus halophilus</name>
    <dbReference type="NCBI Taxonomy" id="361279"/>
    <lineage>
        <taxon>Bacteria</taxon>
        <taxon>Bacillati</taxon>
        <taxon>Bacillota</taxon>
        <taxon>Bacilli</taxon>
        <taxon>Bacillales</taxon>
        <taxon>Bacillaceae</taxon>
        <taxon>Terribacillus</taxon>
    </lineage>
</organism>
<accession>A0A1G6VVY7</accession>
<evidence type="ECO:0000256" key="1">
    <source>
        <dbReference type="SAM" id="Phobius"/>
    </source>
</evidence>
<evidence type="ECO:0008006" key="4">
    <source>
        <dbReference type="Google" id="ProtNLM"/>
    </source>
</evidence>
<name>A0A1G6VVY7_9BACI</name>
<feature type="transmembrane region" description="Helical" evidence="1">
    <location>
        <begin position="143"/>
        <end position="171"/>
    </location>
</feature>
<gene>
    <name evidence="2" type="ORF">SAMN05421663_11426</name>
</gene>
<dbReference type="AlphaFoldDB" id="A0A1G6VVY7"/>
<dbReference type="Pfam" id="PF11193">
    <property type="entry name" value="DUF2812"/>
    <property type="match status" value="1"/>
</dbReference>
<protein>
    <recommendedName>
        <fullName evidence="4">DUF2812 domain-containing protein</fullName>
    </recommendedName>
</protein>
<keyword evidence="1" id="KW-1133">Transmembrane helix</keyword>
<dbReference type="Proteomes" id="UP000198666">
    <property type="component" value="Unassembled WGS sequence"/>
</dbReference>
<keyword evidence="1" id="KW-0812">Transmembrane</keyword>
<evidence type="ECO:0000313" key="3">
    <source>
        <dbReference type="Proteomes" id="UP000198666"/>
    </source>
</evidence>
<proteinExistence type="predicted"/>
<dbReference type="InterPro" id="IPR021359">
    <property type="entry name" value="DUF2812"/>
</dbReference>
<keyword evidence="3" id="KW-1185">Reference proteome</keyword>
<feature type="transmembrane region" description="Helical" evidence="1">
    <location>
        <begin position="104"/>
        <end position="123"/>
    </location>
</feature>
<keyword evidence="1" id="KW-0472">Membrane</keyword>
<dbReference type="EMBL" id="FMZB01000014">
    <property type="protein sequence ID" value="SDD57694.1"/>
    <property type="molecule type" value="Genomic_DNA"/>
</dbReference>
<reference evidence="3" key="1">
    <citation type="submission" date="2016-10" db="EMBL/GenBank/DDBJ databases">
        <authorList>
            <person name="Varghese N."/>
            <person name="Submissions S."/>
        </authorList>
    </citation>
    <scope>NUCLEOTIDE SEQUENCE [LARGE SCALE GENOMIC DNA]</scope>
    <source>
        <strain evidence="3">DSM 21620</strain>
    </source>
</reference>
<evidence type="ECO:0000313" key="2">
    <source>
        <dbReference type="EMBL" id="SDD57694.1"/>
    </source>
</evidence>